<keyword evidence="7" id="KW-0325">Glycoprotein</keyword>
<evidence type="ECO:0000256" key="4">
    <source>
        <dbReference type="ARBA" id="ARBA00022759"/>
    </source>
</evidence>
<dbReference type="PANTHER" id="PTHR33146">
    <property type="entry name" value="ENDONUCLEASE 4"/>
    <property type="match status" value="1"/>
</dbReference>
<reference evidence="10" key="1">
    <citation type="journal article" date="2012" name="Science">
        <title>The Paleozoic origin of enzymatic lignin decomposition reconstructed from 31 fungal genomes.</title>
        <authorList>
            <person name="Floudas D."/>
            <person name="Binder M."/>
            <person name="Riley R."/>
            <person name="Barry K."/>
            <person name="Blanchette R.A."/>
            <person name="Henrissat B."/>
            <person name="Martinez A.T."/>
            <person name="Otillar R."/>
            <person name="Spatafora J.W."/>
            <person name="Yadav J.S."/>
            <person name="Aerts A."/>
            <person name="Benoit I."/>
            <person name="Boyd A."/>
            <person name="Carlson A."/>
            <person name="Copeland A."/>
            <person name="Coutinho P.M."/>
            <person name="de Vries R.P."/>
            <person name="Ferreira P."/>
            <person name="Findley K."/>
            <person name="Foster B."/>
            <person name="Gaskell J."/>
            <person name="Glotzer D."/>
            <person name="Gorecki P."/>
            <person name="Heitman J."/>
            <person name="Hesse C."/>
            <person name="Hori C."/>
            <person name="Igarashi K."/>
            <person name="Jurgens J.A."/>
            <person name="Kallen N."/>
            <person name="Kersten P."/>
            <person name="Kohler A."/>
            <person name="Kuees U."/>
            <person name="Kumar T.K.A."/>
            <person name="Kuo A."/>
            <person name="LaButti K."/>
            <person name="Larrondo L.F."/>
            <person name="Lindquist E."/>
            <person name="Ling A."/>
            <person name="Lombard V."/>
            <person name="Lucas S."/>
            <person name="Lundell T."/>
            <person name="Martin R."/>
            <person name="McLaughlin D.J."/>
            <person name="Morgenstern I."/>
            <person name="Morin E."/>
            <person name="Murat C."/>
            <person name="Nagy L.G."/>
            <person name="Nolan M."/>
            <person name="Ohm R.A."/>
            <person name="Patyshakuliyeva A."/>
            <person name="Rokas A."/>
            <person name="Ruiz-Duenas F.J."/>
            <person name="Sabat G."/>
            <person name="Salamov A."/>
            <person name="Samejima M."/>
            <person name="Schmutz J."/>
            <person name="Slot J.C."/>
            <person name="St John F."/>
            <person name="Stenlid J."/>
            <person name="Sun H."/>
            <person name="Sun S."/>
            <person name="Syed K."/>
            <person name="Tsang A."/>
            <person name="Wiebenga A."/>
            <person name="Young D."/>
            <person name="Pisabarro A."/>
            <person name="Eastwood D.C."/>
            <person name="Martin F."/>
            <person name="Cullen D."/>
            <person name="Grigoriev I.V."/>
            <person name="Hibbett D.S."/>
        </authorList>
    </citation>
    <scope>NUCLEOTIDE SEQUENCE [LARGE SCALE GENOMIC DNA]</scope>
    <source>
        <strain evidence="10">TFB10046</strain>
    </source>
</reference>
<dbReference type="InterPro" id="IPR003154">
    <property type="entry name" value="S1/P1nuclease"/>
</dbReference>
<keyword evidence="4" id="KW-0255">Endonuclease</keyword>
<name>J0LJP0_AURST</name>
<dbReference type="EMBL" id="JH687798">
    <property type="protein sequence ID" value="EJD40820.1"/>
    <property type="molecule type" value="Genomic_DNA"/>
</dbReference>
<evidence type="ECO:0000256" key="2">
    <source>
        <dbReference type="ARBA" id="ARBA00022722"/>
    </source>
</evidence>
<dbReference type="GO" id="GO:0016788">
    <property type="term" value="F:hydrolase activity, acting on ester bonds"/>
    <property type="evidence" value="ECO:0007669"/>
    <property type="project" value="InterPro"/>
</dbReference>
<dbReference type="KEGG" id="adl:AURDEDRAFT_69615"/>
<dbReference type="eggNOG" id="ENOG502QRXU">
    <property type="taxonomic scope" value="Eukaryota"/>
</dbReference>
<dbReference type="Proteomes" id="UP000006514">
    <property type="component" value="Unassembled WGS sequence"/>
</dbReference>
<gene>
    <name evidence="9" type="ORF">AURDEDRAFT_69615</name>
</gene>
<dbReference type="GO" id="GO:0006308">
    <property type="term" value="P:DNA catabolic process"/>
    <property type="evidence" value="ECO:0007669"/>
    <property type="project" value="InterPro"/>
</dbReference>
<evidence type="ECO:0000256" key="7">
    <source>
        <dbReference type="ARBA" id="ARBA00023180"/>
    </source>
</evidence>
<feature type="chain" id="PRO_5003735835" evidence="8">
    <location>
        <begin position="20"/>
        <end position="317"/>
    </location>
</feature>
<keyword evidence="6" id="KW-1015">Disulfide bond</keyword>
<dbReference type="InterPro" id="IPR008947">
    <property type="entry name" value="PLipase_C/P1_nuclease_dom_sf"/>
</dbReference>
<keyword evidence="5" id="KW-0378">Hydrolase</keyword>
<dbReference type="PANTHER" id="PTHR33146:SF26">
    <property type="entry name" value="ENDONUCLEASE 4"/>
    <property type="match status" value="1"/>
</dbReference>
<comment type="similarity">
    <text evidence="1">Belongs to the nuclease type I family.</text>
</comment>
<keyword evidence="2" id="KW-0540">Nuclease</keyword>
<evidence type="ECO:0000256" key="8">
    <source>
        <dbReference type="SAM" id="SignalP"/>
    </source>
</evidence>
<evidence type="ECO:0000256" key="6">
    <source>
        <dbReference type="ARBA" id="ARBA00023157"/>
    </source>
</evidence>
<evidence type="ECO:0000256" key="5">
    <source>
        <dbReference type="ARBA" id="ARBA00022801"/>
    </source>
</evidence>
<evidence type="ECO:0000313" key="10">
    <source>
        <dbReference type="Proteomes" id="UP000006514"/>
    </source>
</evidence>
<dbReference type="OMA" id="WDTSIPN"/>
<evidence type="ECO:0000256" key="1">
    <source>
        <dbReference type="ARBA" id="ARBA00009547"/>
    </source>
</evidence>
<sequence length="317" mass="34470">MVSVSLLVVVAAFAGCVRGWGADGHRTVGFIAMEFLTPKTLAFVQNSLGTEFNRSLGTAATWADDVKNEQAFLWSKNLHFVDAEDDPMDGSCSVHELRDCGNQICILAAIANYTTRLVDKSLPATETQIALKFIGELYLLRDISQPLHVEAVAAGGNGITVTCAGKKTNLHAIWDTNMLELNLDAQFGGSVQSYVNSLVSRIQDDDFSEPVSQWLSCTSTTEPFTVVDPSKRALHTTARHPDVARDVRAATITPLACPLVWARESNGFDCTTVFTFRNGTDVCNTGNYLTSAIPVIDLQLARSGLRLATWLNELLDP</sequence>
<evidence type="ECO:0000256" key="3">
    <source>
        <dbReference type="ARBA" id="ARBA00022723"/>
    </source>
</evidence>
<keyword evidence="10" id="KW-1185">Reference proteome</keyword>
<keyword evidence="3" id="KW-0479">Metal-binding</keyword>
<dbReference type="OrthoDB" id="441446at2759"/>
<feature type="signal peptide" evidence="8">
    <location>
        <begin position="1"/>
        <end position="19"/>
    </location>
</feature>
<dbReference type="CDD" id="cd11010">
    <property type="entry name" value="S1-P1_nuclease"/>
    <property type="match status" value="1"/>
</dbReference>
<proteinExistence type="inferred from homology"/>
<dbReference type="AlphaFoldDB" id="J0LJP0"/>
<dbReference type="Pfam" id="PF02265">
    <property type="entry name" value="S1-P1_nuclease"/>
    <property type="match status" value="1"/>
</dbReference>
<keyword evidence="8" id="KW-0732">Signal</keyword>
<dbReference type="InParanoid" id="J0LJP0"/>
<evidence type="ECO:0000313" key="9">
    <source>
        <dbReference type="EMBL" id="EJD40820.1"/>
    </source>
</evidence>
<dbReference type="SUPFAM" id="SSF48537">
    <property type="entry name" value="Phospholipase C/P1 nuclease"/>
    <property type="match status" value="2"/>
</dbReference>
<organism evidence="9 10">
    <name type="scientific">Auricularia subglabra (strain TFB-10046 / SS5)</name>
    <name type="common">White-rot fungus</name>
    <name type="synonym">Auricularia delicata (strain TFB10046)</name>
    <dbReference type="NCBI Taxonomy" id="717982"/>
    <lineage>
        <taxon>Eukaryota</taxon>
        <taxon>Fungi</taxon>
        <taxon>Dikarya</taxon>
        <taxon>Basidiomycota</taxon>
        <taxon>Agaricomycotina</taxon>
        <taxon>Agaricomycetes</taxon>
        <taxon>Auriculariales</taxon>
        <taxon>Auriculariaceae</taxon>
        <taxon>Auricularia</taxon>
    </lineage>
</organism>
<dbReference type="Gene3D" id="1.10.575.10">
    <property type="entry name" value="P1 Nuclease"/>
    <property type="match status" value="1"/>
</dbReference>
<dbReference type="GO" id="GO:0046872">
    <property type="term" value="F:metal ion binding"/>
    <property type="evidence" value="ECO:0007669"/>
    <property type="project" value="UniProtKB-KW"/>
</dbReference>
<dbReference type="GO" id="GO:0003676">
    <property type="term" value="F:nucleic acid binding"/>
    <property type="evidence" value="ECO:0007669"/>
    <property type="project" value="InterPro"/>
</dbReference>
<dbReference type="GO" id="GO:0004519">
    <property type="term" value="F:endonuclease activity"/>
    <property type="evidence" value="ECO:0007669"/>
    <property type="project" value="UniProtKB-KW"/>
</dbReference>
<protein>
    <submittedName>
        <fullName evidence="9">Nuclease Le1</fullName>
    </submittedName>
</protein>
<accession>J0LJP0</accession>